<dbReference type="AlphaFoldDB" id="A0A820REV0"/>
<dbReference type="Gene3D" id="2.10.220.10">
    <property type="entry name" value="Hormone Receptor, Insulin-like Growth Factor Receptor 1, Chain A, domain 2"/>
    <property type="match status" value="1"/>
</dbReference>
<sequence>NQCSECDGSKGYHFQGGYCVPTCPLKTFLLNTRCAPCQYPCETCINLTSCLTCSEKLYLFNDQCVEKCPNGYYLKDKQCFRCNPLCDTDSLFLSSSSSAS</sequence>
<accession>A0A820REV0</accession>
<name>A0A820REV0_9BILA</name>
<dbReference type="InterPro" id="IPR009030">
    <property type="entry name" value="Growth_fac_rcpt_cys_sf"/>
</dbReference>
<organism evidence="1 2">
    <name type="scientific">Adineta steineri</name>
    <dbReference type="NCBI Taxonomy" id="433720"/>
    <lineage>
        <taxon>Eukaryota</taxon>
        <taxon>Metazoa</taxon>
        <taxon>Spiralia</taxon>
        <taxon>Gnathifera</taxon>
        <taxon>Rotifera</taxon>
        <taxon>Eurotatoria</taxon>
        <taxon>Bdelloidea</taxon>
        <taxon>Adinetida</taxon>
        <taxon>Adinetidae</taxon>
        <taxon>Adineta</taxon>
    </lineage>
</organism>
<dbReference type="EMBL" id="CAJOBB010029591">
    <property type="protein sequence ID" value="CAF4437911.1"/>
    <property type="molecule type" value="Genomic_DNA"/>
</dbReference>
<evidence type="ECO:0008006" key="3">
    <source>
        <dbReference type="Google" id="ProtNLM"/>
    </source>
</evidence>
<evidence type="ECO:0000313" key="1">
    <source>
        <dbReference type="EMBL" id="CAF4437911.1"/>
    </source>
</evidence>
<evidence type="ECO:0000313" key="2">
    <source>
        <dbReference type="Proteomes" id="UP000663868"/>
    </source>
</evidence>
<dbReference type="SMART" id="SM00261">
    <property type="entry name" value="FU"/>
    <property type="match status" value="1"/>
</dbReference>
<dbReference type="InterPro" id="IPR006212">
    <property type="entry name" value="Furin_repeat"/>
</dbReference>
<gene>
    <name evidence="1" type="ORF">KXQ929_LOCUS53194</name>
</gene>
<reference evidence="1" key="1">
    <citation type="submission" date="2021-02" db="EMBL/GenBank/DDBJ databases">
        <authorList>
            <person name="Nowell W R."/>
        </authorList>
    </citation>
    <scope>NUCLEOTIDE SEQUENCE</scope>
</reference>
<comment type="caution">
    <text evidence="1">The sequence shown here is derived from an EMBL/GenBank/DDBJ whole genome shotgun (WGS) entry which is preliminary data.</text>
</comment>
<protein>
    <recommendedName>
        <fullName evidence="3">Furin-like protein</fullName>
    </recommendedName>
</protein>
<dbReference type="SUPFAM" id="SSF57184">
    <property type="entry name" value="Growth factor receptor domain"/>
    <property type="match status" value="1"/>
</dbReference>
<dbReference type="Proteomes" id="UP000663868">
    <property type="component" value="Unassembled WGS sequence"/>
</dbReference>
<proteinExistence type="predicted"/>
<feature type="non-terminal residue" evidence="1">
    <location>
        <position position="1"/>
    </location>
</feature>